<dbReference type="EMBL" id="LHUR01000018">
    <property type="protein sequence ID" value="KOA20161.1"/>
    <property type="molecule type" value="Genomic_DNA"/>
</dbReference>
<dbReference type="Proteomes" id="UP000037043">
    <property type="component" value="Unassembled WGS sequence"/>
</dbReference>
<comment type="caution">
    <text evidence="2">The sequence shown here is derived from an EMBL/GenBank/DDBJ whole genome shotgun (WGS) entry which is preliminary data.</text>
</comment>
<dbReference type="AlphaFoldDB" id="A0A0L6ZB10"/>
<name>A0A0L6ZB10_9CLOT</name>
<evidence type="ECO:0000313" key="3">
    <source>
        <dbReference type="Proteomes" id="UP000037043"/>
    </source>
</evidence>
<protein>
    <submittedName>
        <fullName evidence="2">Uncharacterized protein</fullName>
    </submittedName>
</protein>
<sequence length="147" mass="17153">MNYNKNSKDNKVDKDKTNLLDEKAKNQDDKNMIQCQKSDDKLSESIQDATDILTNINIIKDELCKLPLDPCEKEIYENNLFPMLNLLYYLSNVSVNLANSANTLTNSTIVFRKKSEIKDTINLVYDINKKCEKVYEVLEKRIDKFIY</sequence>
<keyword evidence="3" id="KW-1185">Reference proteome</keyword>
<evidence type="ECO:0000256" key="1">
    <source>
        <dbReference type="SAM" id="MobiDB-lite"/>
    </source>
</evidence>
<reference evidence="3" key="1">
    <citation type="submission" date="2015-08" db="EMBL/GenBank/DDBJ databases">
        <title>Genome sequence of the strict anaerobe Clostridium homopropionicum LuHBu1 (DSM 5847T).</title>
        <authorList>
            <person name="Poehlein A."/>
            <person name="Beck M."/>
            <person name="Schiel-Bengelsdorf B."/>
            <person name="Bengelsdorf F.R."/>
            <person name="Daniel R."/>
            <person name="Duerre P."/>
        </authorList>
    </citation>
    <scope>NUCLEOTIDE SEQUENCE [LARGE SCALE GENOMIC DNA]</scope>
    <source>
        <strain evidence="3">DSM 5847</strain>
    </source>
</reference>
<dbReference type="STRING" id="36844.SAMN04488501_111115"/>
<dbReference type="RefSeq" id="WP_052220930.1">
    <property type="nucleotide sequence ID" value="NZ_LHUR01000018.1"/>
</dbReference>
<accession>A0A0L6ZB10</accession>
<gene>
    <name evidence="2" type="ORF">CLHOM_13600</name>
</gene>
<feature type="region of interest" description="Disordered" evidence="1">
    <location>
        <begin position="1"/>
        <end position="26"/>
    </location>
</feature>
<evidence type="ECO:0000313" key="2">
    <source>
        <dbReference type="EMBL" id="KOA20161.1"/>
    </source>
</evidence>
<organism evidence="2 3">
    <name type="scientific">Clostridium homopropionicum DSM 5847</name>
    <dbReference type="NCBI Taxonomy" id="1121318"/>
    <lineage>
        <taxon>Bacteria</taxon>
        <taxon>Bacillati</taxon>
        <taxon>Bacillota</taxon>
        <taxon>Clostridia</taxon>
        <taxon>Eubacteriales</taxon>
        <taxon>Clostridiaceae</taxon>
        <taxon>Clostridium</taxon>
    </lineage>
</organism>
<dbReference type="PATRIC" id="fig|1121318.3.peg.1370"/>
<proteinExistence type="predicted"/>